<feature type="chain" id="PRO_5047284343" description="Glucose/Sorbosone dehydrogenase domain-containing protein" evidence="1">
    <location>
        <begin position="22"/>
        <end position="386"/>
    </location>
</feature>
<dbReference type="InterPro" id="IPR012938">
    <property type="entry name" value="Glc/Sorbosone_DH"/>
</dbReference>
<accession>A0ABP9UV24</accession>
<feature type="signal peptide" evidence="1">
    <location>
        <begin position="1"/>
        <end position="21"/>
    </location>
</feature>
<dbReference type="Proteomes" id="UP001424741">
    <property type="component" value="Unassembled WGS sequence"/>
</dbReference>
<dbReference type="PANTHER" id="PTHR19328:SF75">
    <property type="entry name" value="ALDOSE SUGAR DEHYDROGENASE YLII"/>
    <property type="match status" value="1"/>
</dbReference>
<keyword evidence="4" id="KW-1185">Reference proteome</keyword>
<evidence type="ECO:0000259" key="2">
    <source>
        <dbReference type="Pfam" id="PF07995"/>
    </source>
</evidence>
<evidence type="ECO:0000256" key="1">
    <source>
        <dbReference type="SAM" id="SignalP"/>
    </source>
</evidence>
<name>A0ABP9UV24_9BACT</name>
<evidence type="ECO:0000313" key="4">
    <source>
        <dbReference type="Proteomes" id="UP001424741"/>
    </source>
</evidence>
<dbReference type="InterPro" id="IPR011041">
    <property type="entry name" value="Quinoprot_gluc/sorb_DH_b-prop"/>
</dbReference>
<reference evidence="3 4" key="1">
    <citation type="submission" date="2024-02" db="EMBL/GenBank/DDBJ databases">
        <title>Rubritalea halochordaticola NBRC 107102.</title>
        <authorList>
            <person name="Ichikawa N."/>
            <person name="Katano-Makiyama Y."/>
            <person name="Hidaka K."/>
        </authorList>
    </citation>
    <scope>NUCLEOTIDE SEQUENCE [LARGE SCALE GENOMIC DNA]</scope>
    <source>
        <strain evidence="3 4">NBRC 107102</strain>
    </source>
</reference>
<gene>
    <name evidence="3" type="ORF">Rhal01_00375</name>
</gene>
<protein>
    <recommendedName>
        <fullName evidence="2">Glucose/Sorbosone dehydrogenase domain-containing protein</fullName>
    </recommendedName>
</protein>
<sequence>MSPSIKHLILASLVGGTPVFAAPSLDLFVDDLKRPTYMTAPSGSSDYLYILEKEGCIRVFDRKSGKLLDTPLLDIKDRVRSKSNEQGLLGMAFSPTFSKDRRFYLYYTDSKGHTQVSRFSYPDNGKLEVDPASEEKLVHAEQPYGNHNGGWIDFGPDGMLYIGTGDGGAANDPKNNSQDLSNLLGKMLRIDVSTDKAYQVPSDNPFVNQKDAAPEIFAYGLRNPWRCSWSGDLMFIGDVGQNKWEEINVTSLNQLKGANFGWRLREGYHETPKKGVGGDKPENNVEPVHEYVHGGGPDEGLSVTGGYVYRGSISELKGLYFFADYTIGNVWTFEYKEGKAQNLKSWTKDFEVDGKKITQISSFAEDPQGELYIISDKGSIYQIIDK</sequence>
<dbReference type="InterPro" id="IPR011042">
    <property type="entry name" value="6-blade_b-propeller_TolB-like"/>
</dbReference>
<dbReference type="PANTHER" id="PTHR19328">
    <property type="entry name" value="HEDGEHOG-INTERACTING PROTEIN"/>
    <property type="match status" value="1"/>
</dbReference>
<organism evidence="3 4">
    <name type="scientific">Rubritalea halochordaticola</name>
    <dbReference type="NCBI Taxonomy" id="714537"/>
    <lineage>
        <taxon>Bacteria</taxon>
        <taxon>Pseudomonadati</taxon>
        <taxon>Verrucomicrobiota</taxon>
        <taxon>Verrucomicrobiia</taxon>
        <taxon>Verrucomicrobiales</taxon>
        <taxon>Rubritaleaceae</taxon>
        <taxon>Rubritalea</taxon>
    </lineage>
</organism>
<feature type="domain" description="Glucose/Sorbosone dehydrogenase" evidence="2">
    <location>
        <begin position="48"/>
        <end position="380"/>
    </location>
</feature>
<keyword evidence="1" id="KW-0732">Signal</keyword>
<evidence type="ECO:0000313" key="3">
    <source>
        <dbReference type="EMBL" id="GAA5494217.1"/>
    </source>
</evidence>
<proteinExistence type="predicted"/>
<dbReference type="Gene3D" id="2.120.10.30">
    <property type="entry name" value="TolB, C-terminal domain"/>
    <property type="match status" value="1"/>
</dbReference>
<dbReference type="Pfam" id="PF07995">
    <property type="entry name" value="GSDH"/>
    <property type="match status" value="1"/>
</dbReference>
<dbReference type="EMBL" id="BAABRL010000001">
    <property type="protein sequence ID" value="GAA5494217.1"/>
    <property type="molecule type" value="Genomic_DNA"/>
</dbReference>
<dbReference type="SUPFAM" id="SSF50952">
    <property type="entry name" value="Soluble quinoprotein glucose dehydrogenase"/>
    <property type="match status" value="1"/>
</dbReference>
<dbReference type="RefSeq" id="WP_346187226.1">
    <property type="nucleotide sequence ID" value="NZ_BAABRL010000001.1"/>
</dbReference>
<comment type="caution">
    <text evidence="3">The sequence shown here is derived from an EMBL/GenBank/DDBJ whole genome shotgun (WGS) entry which is preliminary data.</text>
</comment>